<evidence type="ECO:0000256" key="4">
    <source>
        <dbReference type="ARBA" id="ARBA00022989"/>
    </source>
</evidence>
<dbReference type="Pfam" id="PF03631">
    <property type="entry name" value="Virul_fac_BrkB"/>
    <property type="match status" value="1"/>
</dbReference>
<feature type="transmembrane region" description="Helical" evidence="6">
    <location>
        <begin position="212"/>
        <end position="233"/>
    </location>
</feature>
<feature type="transmembrane region" description="Helical" evidence="6">
    <location>
        <begin position="134"/>
        <end position="157"/>
    </location>
</feature>
<dbReference type="PANTHER" id="PTHR30213:SF0">
    <property type="entry name" value="UPF0761 MEMBRANE PROTEIN YIHY"/>
    <property type="match status" value="1"/>
</dbReference>
<keyword evidence="8" id="KW-1185">Reference proteome</keyword>
<evidence type="ECO:0000256" key="2">
    <source>
        <dbReference type="ARBA" id="ARBA00022475"/>
    </source>
</evidence>
<evidence type="ECO:0000313" key="8">
    <source>
        <dbReference type="Proteomes" id="UP001549097"/>
    </source>
</evidence>
<accession>A0ABV2LMZ8</accession>
<keyword evidence="3 6" id="KW-0812">Transmembrane</keyword>
<dbReference type="EMBL" id="JBEPMP010000002">
    <property type="protein sequence ID" value="MET3729949.1"/>
    <property type="molecule type" value="Genomic_DNA"/>
</dbReference>
<reference evidence="7 8" key="1">
    <citation type="submission" date="2024-06" db="EMBL/GenBank/DDBJ databases">
        <title>Genomic Encyclopedia of Type Strains, Phase IV (KMG-IV): sequencing the most valuable type-strain genomes for metagenomic binning, comparative biology and taxonomic classification.</title>
        <authorList>
            <person name="Goeker M."/>
        </authorList>
    </citation>
    <scope>NUCLEOTIDE SEQUENCE [LARGE SCALE GENOMIC DNA]</scope>
    <source>
        <strain evidence="7 8">DSM 100124</strain>
    </source>
</reference>
<name>A0ABV2LMZ8_9BACL</name>
<dbReference type="Proteomes" id="UP001549097">
    <property type="component" value="Unassembled WGS sequence"/>
</dbReference>
<organism evidence="7 8">
    <name type="scientific">Fictibacillus halophilus</name>
    <dbReference type="NCBI Taxonomy" id="1610490"/>
    <lineage>
        <taxon>Bacteria</taxon>
        <taxon>Bacillati</taxon>
        <taxon>Bacillota</taxon>
        <taxon>Bacilli</taxon>
        <taxon>Bacillales</taxon>
        <taxon>Fictibacillaceae</taxon>
        <taxon>Fictibacillus</taxon>
    </lineage>
</organism>
<dbReference type="NCBIfam" id="TIGR00765">
    <property type="entry name" value="yihY_not_rbn"/>
    <property type="match status" value="1"/>
</dbReference>
<dbReference type="RefSeq" id="WP_233096677.1">
    <property type="nucleotide sequence ID" value="NZ_JAEACF010000002.1"/>
</dbReference>
<feature type="transmembrane region" description="Helical" evidence="6">
    <location>
        <begin position="245"/>
        <end position="273"/>
    </location>
</feature>
<gene>
    <name evidence="7" type="ORF">ABID52_003566</name>
</gene>
<feature type="transmembrane region" description="Helical" evidence="6">
    <location>
        <begin position="177"/>
        <end position="200"/>
    </location>
</feature>
<evidence type="ECO:0000256" key="6">
    <source>
        <dbReference type="SAM" id="Phobius"/>
    </source>
</evidence>
<dbReference type="PIRSF" id="PIRSF035875">
    <property type="entry name" value="RNase_BN"/>
    <property type="match status" value="1"/>
</dbReference>
<comment type="caution">
    <text evidence="7">The sequence shown here is derived from an EMBL/GenBank/DDBJ whole genome shotgun (WGS) entry which is preliminary data.</text>
</comment>
<evidence type="ECO:0000256" key="5">
    <source>
        <dbReference type="ARBA" id="ARBA00023136"/>
    </source>
</evidence>
<dbReference type="InterPro" id="IPR017039">
    <property type="entry name" value="Virul_fac_BrkB"/>
</dbReference>
<evidence type="ECO:0000256" key="1">
    <source>
        <dbReference type="ARBA" id="ARBA00004651"/>
    </source>
</evidence>
<feature type="transmembrane region" description="Helical" evidence="6">
    <location>
        <begin position="35"/>
        <end position="58"/>
    </location>
</feature>
<keyword evidence="4 6" id="KW-1133">Transmembrane helix</keyword>
<protein>
    <submittedName>
        <fullName evidence="7">Membrane protein</fullName>
    </submittedName>
</protein>
<evidence type="ECO:0000256" key="3">
    <source>
        <dbReference type="ARBA" id="ARBA00022692"/>
    </source>
</evidence>
<comment type="subcellular location">
    <subcellularLocation>
        <location evidence="1">Cell membrane</location>
        <topology evidence="1">Multi-pass membrane protein</topology>
    </subcellularLocation>
</comment>
<proteinExistence type="predicted"/>
<keyword evidence="5 6" id="KW-0472">Membrane</keyword>
<dbReference type="PANTHER" id="PTHR30213">
    <property type="entry name" value="INNER MEMBRANE PROTEIN YHJD"/>
    <property type="match status" value="1"/>
</dbReference>
<keyword evidence="2" id="KW-1003">Cell membrane</keyword>
<evidence type="ECO:0000313" key="7">
    <source>
        <dbReference type="EMBL" id="MET3729949.1"/>
    </source>
</evidence>
<sequence>MTLWHILKHMKAKAFGIEFMHGFQRGDVTGLAAQLAYYFLLSLFPFLIFLLTLGAFFIEPKEALDLLEHFVPSEAMDSVRENLLAVLEGRSGGLLSIGILATIWSASNAINAVIKTLNEAYGVEECRSFIKTRLLAIFLTFGVIFAFVVALVFPVFGKMLGNAAFSYLGLSEEFLQIWGVLRWLISFFIIATVVSVLYYLAPCKKLKYSEIWYGSLVATFFWQIVSFGFAFYVDHFGNYSATYGSIGAIIVLMLWFYLTGIVLLSGGVLNATFHKFKIDFAKKRGLLKAES</sequence>
<feature type="transmembrane region" description="Helical" evidence="6">
    <location>
        <begin position="93"/>
        <end position="114"/>
    </location>
</feature>